<proteinExistence type="predicted"/>
<sequence>MSRDLSLQAAYFLLAFRIPKLMGYVAYVCMDGQLAWRWFTERDMTWLVIRTGLTGC</sequence>
<evidence type="ECO:0000313" key="2">
    <source>
        <dbReference type="Proteomes" id="UP000199032"/>
    </source>
</evidence>
<accession>A0A0S4LA22</accession>
<dbReference type="AlphaFoldDB" id="A0A0S4LA22"/>
<protein>
    <submittedName>
        <fullName evidence="1">Uncharacterized protein</fullName>
    </submittedName>
</protein>
<name>A0A0S4LA22_9BACT</name>
<gene>
    <name evidence="1" type="ORF">COMA1_11489</name>
</gene>
<reference evidence="1 2" key="1">
    <citation type="submission" date="2015-10" db="EMBL/GenBank/DDBJ databases">
        <authorList>
            <person name="Gilbert D.G."/>
        </authorList>
    </citation>
    <scope>NUCLEOTIDE SEQUENCE [LARGE SCALE GENOMIC DNA]</scope>
    <source>
        <strain evidence="1">COMA1</strain>
    </source>
</reference>
<keyword evidence="2" id="KW-1185">Reference proteome</keyword>
<dbReference type="EMBL" id="CZQA01000001">
    <property type="protein sequence ID" value="CUS34047.1"/>
    <property type="molecule type" value="Genomic_DNA"/>
</dbReference>
<dbReference type="Proteomes" id="UP000199032">
    <property type="component" value="Unassembled WGS sequence"/>
</dbReference>
<organism evidence="1 2">
    <name type="scientific">Candidatus Nitrospira nitrosa</name>
    <dbReference type="NCBI Taxonomy" id="1742972"/>
    <lineage>
        <taxon>Bacteria</taxon>
        <taxon>Pseudomonadati</taxon>
        <taxon>Nitrospirota</taxon>
        <taxon>Nitrospiria</taxon>
        <taxon>Nitrospirales</taxon>
        <taxon>Nitrospiraceae</taxon>
        <taxon>Nitrospira</taxon>
    </lineage>
</organism>
<evidence type="ECO:0000313" key="1">
    <source>
        <dbReference type="EMBL" id="CUS34047.1"/>
    </source>
</evidence>